<protein>
    <submittedName>
        <fullName evidence="2">Uncharacterized protein</fullName>
    </submittedName>
</protein>
<dbReference type="RefSeq" id="WP_172694075.1">
    <property type="nucleotide sequence ID" value="NZ_CP101058.1"/>
</dbReference>
<reference evidence="2" key="1">
    <citation type="submission" date="2019-04" db="EMBL/GenBank/DDBJ databases">
        <authorList>
            <person name="Hu G."/>
            <person name="Luo X."/>
        </authorList>
    </citation>
    <scope>NUCLEOTIDE SEQUENCE</scope>
    <source>
        <strain evidence="2">MM1L5</strain>
        <plasmid evidence="2">pMM1L5</plasmid>
    </source>
</reference>
<name>A0A514C8N6_MORMO</name>
<dbReference type="AlphaFoldDB" id="A0A514C8N6"/>
<feature type="transmembrane region" description="Helical" evidence="1">
    <location>
        <begin position="98"/>
        <end position="120"/>
    </location>
</feature>
<evidence type="ECO:0000256" key="1">
    <source>
        <dbReference type="SAM" id="Phobius"/>
    </source>
</evidence>
<sequence length="128" mass="14628">MLKFKKIKSFSYFNAMSSVIANYLIFTTVIFSVILSKNEILNHSSGLFAVFFEKIVYPFMQFSILGYTILVIINIILSVCDKTHYDETDVNSTYFLNIILCIVFIGVVLLAGFVSFIYGYQNNLLLKS</sequence>
<geneLocation type="plasmid" evidence="2">
    <name>pMM1L5</name>
</geneLocation>
<feature type="transmembrane region" description="Helical" evidence="1">
    <location>
        <begin position="12"/>
        <end position="35"/>
    </location>
</feature>
<dbReference type="EMBL" id="MK851048">
    <property type="protein sequence ID" value="QDH76050.1"/>
    <property type="molecule type" value="Genomic_DNA"/>
</dbReference>
<organism evidence="2">
    <name type="scientific">Morganella morganii</name>
    <name type="common">Proteus morganii</name>
    <dbReference type="NCBI Taxonomy" id="582"/>
    <lineage>
        <taxon>Bacteria</taxon>
        <taxon>Pseudomonadati</taxon>
        <taxon>Pseudomonadota</taxon>
        <taxon>Gammaproteobacteria</taxon>
        <taxon>Enterobacterales</taxon>
        <taxon>Morganellaceae</taxon>
        <taxon>Morganella</taxon>
    </lineage>
</organism>
<evidence type="ECO:0000313" key="2">
    <source>
        <dbReference type="EMBL" id="QDH76050.1"/>
    </source>
</evidence>
<keyword evidence="1" id="KW-0472">Membrane</keyword>
<feature type="transmembrane region" description="Helical" evidence="1">
    <location>
        <begin position="55"/>
        <end position="77"/>
    </location>
</feature>
<accession>A0A514C8N6</accession>
<keyword evidence="1" id="KW-1133">Transmembrane helix</keyword>
<proteinExistence type="predicted"/>
<keyword evidence="1" id="KW-0812">Transmembrane</keyword>
<keyword evidence="2" id="KW-0614">Plasmid</keyword>